<reference evidence="6 7" key="1">
    <citation type="journal article" date="2019" name="Int. J. Syst. Evol. Microbiol.">
        <title>The Global Catalogue of Microorganisms (GCM) 10K type strain sequencing project: providing services to taxonomists for standard genome sequencing and annotation.</title>
        <authorList>
            <consortium name="The Broad Institute Genomics Platform"/>
            <consortium name="The Broad Institute Genome Sequencing Center for Infectious Disease"/>
            <person name="Wu L."/>
            <person name="Ma J."/>
        </authorList>
    </citation>
    <scope>NUCLEOTIDE SEQUENCE [LARGE SCALE GENOMIC DNA]</scope>
    <source>
        <strain evidence="6 7">JCM 6835</strain>
    </source>
</reference>
<sequence>MASDEDGAFGLLWSQEERSARKARPALSLELIARSAIDIADAEGIPAVSMQRVAGDLGFTKMSLYRYVANKAELMAVMIDTAVGEPPRLDRVPGGWRPKMEEFIRLLAETWERHPWLPSVTVGNRVMGPNEIGWIDAAVSAFSGTCLTGGERMATAFLLFAHVRNTQSTASAGTQPWTTEGSVAVTIGELVATHGERFPDLTRAMAETGDLLDDNGRRFGLDRIFDGIAGLIAQRELP</sequence>
<comment type="caution">
    <text evidence="6">The sequence shown here is derived from an EMBL/GenBank/DDBJ whole genome shotgun (WGS) entry which is preliminary data.</text>
</comment>
<organism evidence="6 7">
    <name type="scientific">Nonomuraea recticatena</name>
    <dbReference type="NCBI Taxonomy" id="46178"/>
    <lineage>
        <taxon>Bacteria</taxon>
        <taxon>Bacillati</taxon>
        <taxon>Actinomycetota</taxon>
        <taxon>Actinomycetes</taxon>
        <taxon>Streptosporangiales</taxon>
        <taxon>Streptosporangiaceae</taxon>
        <taxon>Nonomuraea</taxon>
    </lineage>
</organism>
<dbReference type="EMBL" id="BAAATE010000005">
    <property type="protein sequence ID" value="GAA2656666.1"/>
    <property type="molecule type" value="Genomic_DNA"/>
</dbReference>
<keyword evidence="1" id="KW-0805">Transcription regulation</keyword>
<dbReference type="InterPro" id="IPR004111">
    <property type="entry name" value="Repressor_TetR_C"/>
</dbReference>
<evidence type="ECO:0000256" key="1">
    <source>
        <dbReference type="ARBA" id="ARBA00023015"/>
    </source>
</evidence>
<proteinExistence type="predicted"/>
<dbReference type="RefSeq" id="WP_346146282.1">
    <property type="nucleotide sequence ID" value="NZ_BAAATE010000005.1"/>
</dbReference>
<dbReference type="InterPro" id="IPR036271">
    <property type="entry name" value="Tet_transcr_reg_TetR-rel_C_sf"/>
</dbReference>
<dbReference type="InterPro" id="IPR050109">
    <property type="entry name" value="HTH-type_TetR-like_transc_reg"/>
</dbReference>
<name>A0ABN3RNQ2_9ACTN</name>
<dbReference type="PANTHER" id="PTHR30055:SF151">
    <property type="entry name" value="TRANSCRIPTIONAL REGULATORY PROTEIN"/>
    <property type="match status" value="1"/>
</dbReference>
<evidence type="ECO:0000313" key="7">
    <source>
        <dbReference type="Proteomes" id="UP001501666"/>
    </source>
</evidence>
<evidence type="ECO:0000256" key="2">
    <source>
        <dbReference type="ARBA" id="ARBA00023125"/>
    </source>
</evidence>
<evidence type="ECO:0000256" key="3">
    <source>
        <dbReference type="ARBA" id="ARBA00023163"/>
    </source>
</evidence>
<dbReference type="Gene3D" id="1.10.357.10">
    <property type="entry name" value="Tetracycline Repressor, domain 2"/>
    <property type="match status" value="1"/>
</dbReference>
<feature type="domain" description="HTH tetR-type" evidence="5">
    <location>
        <begin position="26"/>
        <end position="86"/>
    </location>
</feature>
<dbReference type="Pfam" id="PF02909">
    <property type="entry name" value="TetR_C_1"/>
    <property type="match status" value="1"/>
</dbReference>
<dbReference type="PANTHER" id="PTHR30055">
    <property type="entry name" value="HTH-TYPE TRANSCRIPTIONAL REGULATOR RUTR"/>
    <property type="match status" value="1"/>
</dbReference>
<dbReference type="InterPro" id="IPR001647">
    <property type="entry name" value="HTH_TetR"/>
</dbReference>
<accession>A0ABN3RNQ2</accession>
<evidence type="ECO:0000256" key="4">
    <source>
        <dbReference type="PROSITE-ProRule" id="PRU00335"/>
    </source>
</evidence>
<gene>
    <name evidence="6" type="ORF">GCM10010412_026830</name>
</gene>
<keyword evidence="3" id="KW-0804">Transcription</keyword>
<dbReference type="Gene3D" id="1.10.10.60">
    <property type="entry name" value="Homeodomain-like"/>
    <property type="match status" value="1"/>
</dbReference>
<dbReference type="PROSITE" id="PS50977">
    <property type="entry name" value="HTH_TETR_2"/>
    <property type="match status" value="1"/>
</dbReference>
<dbReference type="Proteomes" id="UP001501666">
    <property type="component" value="Unassembled WGS sequence"/>
</dbReference>
<dbReference type="SUPFAM" id="SSF46689">
    <property type="entry name" value="Homeodomain-like"/>
    <property type="match status" value="1"/>
</dbReference>
<evidence type="ECO:0000259" key="5">
    <source>
        <dbReference type="PROSITE" id="PS50977"/>
    </source>
</evidence>
<protein>
    <submittedName>
        <fullName evidence="6">TetR/AcrR family transcriptional regulator</fullName>
    </submittedName>
</protein>
<evidence type="ECO:0000313" key="6">
    <source>
        <dbReference type="EMBL" id="GAA2656666.1"/>
    </source>
</evidence>
<keyword evidence="7" id="KW-1185">Reference proteome</keyword>
<dbReference type="SUPFAM" id="SSF48498">
    <property type="entry name" value="Tetracyclin repressor-like, C-terminal domain"/>
    <property type="match status" value="1"/>
</dbReference>
<dbReference type="InterPro" id="IPR009057">
    <property type="entry name" value="Homeodomain-like_sf"/>
</dbReference>
<keyword evidence="2 4" id="KW-0238">DNA-binding</keyword>
<feature type="DNA-binding region" description="H-T-H motif" evidence="4">
    <location>
        <begin position="49"/>
        <end position="68"/>
    </location>
</feature>